<gene>
    <name evidence="2" type="ORF">TRFO_36091</name>
</gene>
<dbReference type="OrthoDB" id="9049620at2759"/>
<dbReference type="AlphaFoldDB" id="A0A1J4JHG5"/>
<dbReference type="Proteomes" id="UP000179807">
    <property type="component" value="Unassembled WGS sequence"/>
</dbReference>
<dbReference type="EMBL" id="MLAK01001101">
    <property type="protein sequence ID" value="OHS97687.1"/>
    <property type="molecule type" value="Genomic_DNA"/>
</dbReference>
<feature type="region of interest" description="Disordered" evidence="1">
    <location>
        <begin position="375"/>
        <end position="402"/>
    </location>
</feature>
<dbReference type="SUPFAM" id="SSF57850">
    <property type="entry name" value="RING/U-box"/>
    <property type="match status" value="1"/>
</dbReference>
<dbReference type="VEuPathDB" id="TrichDB:TRFO_36091"/>
<dbReference type="RefSeq" id="XP_068350824.1">
    <property type="nucleotide sequence ID" value="XM_068510626.1"/>
</dbReference>
<feature type="compositionally biased region" description="Acidic residues" evidence="1">
    <location>
        <begin position="375"/>
        <end position="385"/>
    </location>
</feature>
<dbReference type="GeneID" id="94845330"/>
<proteinExistence type="predicted"/>
<reference evidence="2" key="1">
    <citation type="submission" date="2016-10" db="EMBL/GenBank/DDBJ databases">
        <authorList>
            <person name="Benchimol M."/>
            <person name="Almeida L.G."/>
            <person name="Vasconcelos A.T."/>
            <person name="Perreira-Neves A."/>
            <person name="Rosa I.A."/>
            <person name="Tasca T."/>
            <person name="Bogo M.R."/>
            <person name="de Souza W."/>
        </authorList>
    </citation>
    <scope>NUCLEOTIDE SEQUENCE [LARGE SCALE GENOMIC DNA]</scope>
    <source>
        <strain evidence="2">K</strain>
    </source>
</reference>
<name>A0A1J4JHG5_9EUKA</name>
<dbReference type="InterPro" id="IPR013083">
    <property type="entry name" value="Znf_RING/FYVE/PHD"/>
</dbReference>
<evidence type="ECO:0000256" key="1">
    <source>
        <dbReference type="SAM" id="MobiDB-lite"/>
    </source>
</evidence>
<protein>
    <submittedName>
        <fullName evidence="2">Uncharacterized protein</fullName>
    </submittedName>
</protein>
<evidence type="ECO:0000313" key="3">
    <source>
        <dbReference type="Proteomes" id="UP000179807"/>
    </source>
</evidence>
<accession>A0A1J4JHG5</accession>
<evidence type="ECO:0000313" key="2">
    <source>
        <dbReference type="EMBL" id="OHS97687.1"/>
    </source>
</evidence>
<sequence length="402" mass="46365">MLKLYSRLYFSKTPEDLESLATEISNFYKAQTKTTRPQILNFSQHQAMTTFDLQTILSTSYFNGLLHDHALYIDSLSSVLSLFFSPISKLSLKWRCKYIASHTLYMFPVRTTIANILKSFGCPNNLLNHAINVVMSSFHVVGTHIASDSQKMNIAHITAQTVFVSLTTYLQSRIVKTIHSVIPIFPQHILYSFMPLLFGSFVHRIESLGFSATFEGYFESFIQNIARLFHKKLPPLPDDYHIPLPLTCIICKELLNDPKESLGFFFCSACISKWFKSSRTPIHPMTGEKISQDAIRSSVLMSEVTYRFKLLALKQLGYPDNYHYESQEIELPPPQNLQPDQQNLQNHDNHHLNGEIILENTLLEFLRDIEDIMESNEEEEEEEERGENNENIDAYIDNFEVD</sequence>
<dbReference type="Gene3D" id="3.30.40.10">
    <property type="entry name" value="Zinc/RING finger domain, C3HC4 (zinc finger)"/>
    <property type="match status" value="1"/>
</dbReference>
<organism evidence="2 3">
    <name type="scientific">Tritrichomonas foetus</name>
    <dbReference type="NCBI Taxonomy" id="1144522"/>
    <lineage>
        <taxon>Eukaryota</taxon>
        <taxon>Metamonada</taxon>
        <taxon>Parabasalia</taxon>
        <taxon>Tritrichomonadida</taxon>
        <taxon>Tritrichomonadidae</taxon>
        <taxon>Tritrichomonas</taxon>
    </lineage>
</organism>
<keyword evidence="3" id="KW-1185">Reference proteome</keyword>
<comment type="caution">
    <text evidence="2">The sequence shown here is derived from an EMBL/GenBank/DDBJ whole genome shotgun (WGS) entry which is preliminary data.</text>
</comment>